<accession>A0A100VX03</accession>
<evidence type="ECO:0008006" key="4">
    <source>
        <dbReference type="Google" id="ProtNLM"/>
    </source>
</evidence>
<dbReference type="RefSeq" id="WP_062828404.1">
    <property type="nucleotide sequence ID" value="NZ_BCSX01000019.1"/>
</dbReference>
<dbReference type="Proteomes" id="UP000069620">
    <property type="component" value="Unassembled WGS sequence"/>
</dbReference>
<dbReference type="AlphaFoldDB" id="A0A100VX03"/>
<evidence type="ECO:0000256" key="1">
    <source>
        <dbReference type="SAM" id="Phobius"/>
    </source>
</evidence>
<feature type="transmembrane region" description="Helical" evidence="1">
    <location>
        <begin position="29"/>
        <end position="49"/>
    </location>
</feature>
<keyword evidence="1" id="KW-0472">Membrane</keyword>
<reference evidence="3" key="2">
    <citation type="submission" date="2016-02" db="EMBL/GenBank/DDBJ databases">
        <title>Draft genome sequence of five rapidly growing Mycobacterium species.</title>
        <authorList>
            <person name="Katahira K."/>
            <person name="Gotou Y."/>
            <person name="Iida K."/>
            <person name="Ogura Y."/>
            <person name="Hayashi T."/>
        </authorList>
    </citation>
    <scope>NUCLEOTIDE SEQUENCE [LARGE SCALE GENOMIC DNA]</scope>
    <source>
        <strain evidence="3">JCM15654</strain>
    </source>
</reference>
<reference evidence="3" key="1">
    <citation type="journal article" date="2016" name="Genome Announc.">
        <title>Draft Genome Sequences of Five Rapidly Growing Mycobacterium Species, M. thermoresistibile, M. fortuitum subsp. acetamidolyticum, M. canariasense, M. brisbanense, and M. novocastrense.</title>
        <authorList>
            <person name="Katahira K."/>
            <person name="Ogura Y."/>
            <person name="Gotoh Y."/>
            <person name="Hayashi T."/>
        </authorList>
    </citation>
    <scope>NUCLEOTIDE SEQUENCE [LARGE SCALE GENOMIC DNA]</scope>
    <source>
        <strain evidence="3">JCM15654</strain>
    </source>
</reference>
<comment type="caution">
    <text evidence="2">The sequence shown here is derived from an EMBL/GenBank/DDBJ whole genome shotgun (WGS) entry which is preliminary data.</text>
</comment>
<protein>
    <recommendedName>
        <fullName evidence="4">SHOCT domain-containing protein</fullName>
    </recommendedName>
</protein>
<keyword evidence="1" id="KW-1133">Transmembrane helix</keyword>
<dbReference type="EMBL" id="BCSX01000019">
    <property type="protein sequence ID" value="GAS87552.1"/>
    <property type="molecule type" value="Genomic_DNA"/>
</dbReference>
<proteinExistence type="predicted"/>
<evidence type="ECO:0000313" key="2">
    <source>
        <dbReference type="EMBL" id="GAS87552.1"/>
    </source>
</evidence>
<evidence type="ECO:0000313" key="3">
    <source>
        <dbReference type="Proteomes" id="UP000069620"/>
    </source>
</evidence>
<gene>
    <name evidence="2" type="ORF">RMCB_1648</name>
</gene>
<keyword evidence="3" id="KW-1185">Reference proteome</keyword>
<name>A0A100VX03_9MYCO</name>
<keyword evidence="1" id="KW-0812">Transmembrane</keyword>
<sequence length="87" mass="10133">MTIHEITPTATTLLAEHGPRSAEHAWNPWFLLIPLTFWTLVIVGIVFTVRRFRGRQGERTLRDAYAKGEVDEAAYRERLAVLRETRR</sequence>
<dbReference type="OrthoDB" id="3748887at2"/>
<dbReference type="STRING" id="146020.RMCB_1648"/>
<organism evidence="2 3">
    <name type="scientific">Mycolicibacterium brisbanense</name>
    <dbReference type="NCBI Taxonomy" id="146020"/>
    <lineage>
        <taxon>Bacteria</taxon>
        <taxon>Bacillati</taxon>
        <taxon>Actinomycetota</taxon>
        <taxon>Actinomycetes</taxon>
        <taxon>Mycobacteriales</taxon>
        <taxon>Mycobacteriaceae</taxon>
        <taxon>Mycolicibacterium</taxon>
    </lineage>
</organism>